<dbReference type="EMBL" id="CP001712">
    <property type="protein sequence ID" value="EAR16688.1"/>
    <property type="molecule type" value="Genomic_DNA"/>
</dbReference>
<dbReference type="PROSITE" id="PS51257">
    <property type="entry name" value="PROKAR_LIPOPROTEIN"/>
    <property type="match status" value="1"/>
</dbReference>
<dbReference type="Proteomes" id="UP000009049">
    <property type="component" value="Chromosome"/>
</dbReference>
<dbReference type="Gene3D" id="2.60.120.200">
    <property type="match status" value="3"/>
</dbReference>
<evidence type="ECO:0008006" key="3">
    <source>
        <dbReference type="Google" id="ProtNLM"/>
    </source>
</evidence>
<dbReference type="RefSeq" id="WP_015753445.1">
    <property type="nucleotide sequence ID" value="NC_013222.1"/>
</dbReference>
<dbReference type="STRING" id="313596.RB2501_07300"/>
<dbReference type="GO" id="GO:0005975">
    <property type="term" value="P:carbohydrate metabolic process"/>
    <property type="evidence" value="ECO:0007669"/>
    <property type="project" value="UniProtKB-ARBA"/>
</dbReference>
<sequence>MKNAFYFIALLTGLFAVSCEEGIDPITRVDPGADASAPQITIHAPAEGVEIQVFEEVTSLTIDLEVTDDIEIAEVRVFLDGEQIAFFNSFKDYRIFLEEFTYDQLEDGDHTLRVVATDIDGKTSTEEINFSKSPPYQAQFANERFYMPFDGNYMDLISFQEAEVVGDPGFSEEAYVGPSAYSGAEDSYLTFPMDGLKNQEFSAAFWYKVDSSPDRAGILIVSDDTDRNQGFRLFREGSADEQRIKLNVGTGTGESWNDGGVIDVTAGQWVHVAFSISATETTIYFNGVEMLSATLSAPIDWTGAETLYIGAGGPTFDYWDHKSDYSAIDELRIFDKALTATDIQIMINAINPYIPTFPGESLYMPFDGDYIDLVGSQAASQTGSPGFSDDSQEGSQAFSGAADSYLTYPSDGLTSSSFSASFWYKVNADPDRAGILVIGDDETDRNQGFRLFREGSATEQRIKLNVGTGGGESWNDGDVIDVTAGEWVHVAFTIGPDESVIYFNGQPVNSAALSAPIDWTGVGDFVIGAGGPTFSYWNHLSDASSMDELRFYSKELTPEEVMEVYGGGYAPAEGEVFYLPFNGSYNDLVGGVSPTVEGMPGFAGEAAGGTDAYAGAADSYLTVPASGLTASTFSATFWYKMNADPTRAGILVISPEDTENAGYPDTQNLRTNGFRFFREGDATRQVFKLNVGTGDGEVWVDGGDNAALDPATDTQWVHFAFTISESEAVVYINGEVAASNGISGIDWSGCDFFSIGSGDPRFNEWGHLADLSYLDELRFYNKALTQEEVQANMNM</sequence>
<evidence type="ECO:0000313" key="2">
    <source>
        <dbReference type="Proteomes" id="UP000009049"/>
    </source>
</evidence>
<dbReference type="PANTHER" id="PTHR42535:SF2">
    <property type="entry name" value="CHROMOSOME UNDETERMINED SCAFFOLD_146, WHOLE GENOME SHOTGUN SEQUENCE"/>
    <property type="match status" value="1"/>
</dbReference>
<dbReference type="InterPro" id="IPR013783">
    <property type="entry name" value="Ig-like_fold"/>
</dbReference>
<accession>A4CID0</accession>
<proteinExistence type="predicted"/>
<gene>
    <name evidence="1" type="ordered locus">RB2501_07300</name>
</gene>
<dbReference type="GO" id="GO:0004553">
    <property type="term" value="F:hydrolase activity, hydrolyzing O-glycosyl compounds"/>
    <property type="evidence" value="ECO:0007669"/>
    <property type="project" value="UniProtKB-ARBA"/>
</dbReference>
<evidence type="ECO:0000313" key="1">
    <source>
        <dbReference type="EMBL" id="EAR16688.1"/>
    </source>
</evidence>
<reference evidence="1 2" key="1">
    <citation type="journal article" date="2009" name="J. Bacteriol.">
        <title>Complete genome sequence of Robiginitalea biformata HTCC2501.</title>
        <authorList>
            <person name="Oh H.M."/>
            <person name="Giovannoni S.J."/>
            <person name="Lee K."/>
            <person name="Ferriera S."/>
            <person name="Johnson J."/>
            <person name="Cho J.C."/>
        </authorList>
    </citation>
    <scope>NUCLEOTIDE SEQUENCE [LARGE SCALE GENOMIC DNA]</scope>
    <source>
        <strain evidence="2">ATCC BAA-864 / HTCC2501 / KCTC 12146</strain>
    </source>
</reference>
<dbReference type="KEGG" id="rbi:RB2501_07300"/>
<dbReference type="OrthoDB" id="950827at2"/>
<dbReference type="AlphaFoldDB" id="A4CID0"/>
<dbReference type="InterPro" id="IPR013320">
    <property type="entry name" value="ConA-like_dom_sf"/>
</dbReference>
<protein>
    <recommendedName>
        <fullName evidence="3">LamG-like jellyroll fold domain-containing protein</fullName>
    </recommendedName>
</protein>
<dbReference type="Pfam" id="PF17957">
    <property type="entry name" value="Big_7"/>
    <property type="match status" value="1"/>
</dbReference>
<dbReference type="Pfam" id="PF13385">
    <property type="entry name" value="Laminin_G_3"/>
    <property type="match status" value="3"/>
</dbReference>
<dbReference type="HOGENOM" id="CLU_019355_0_0_10"/>
<dbReference type="SUPFAM" id="SSF49899">
    <property type="entry name" value="Concanavalin A-like lectins/glucanases"/>
    <property type="match status" value="3"/>
</dbReference>
<dbReference type="eggNOG" id="COG4733">
    <property type="taxonomic scope" value="Bacteria"/>
</dbReference>
<name>A4CID0_ROBBH</name>
<organism evidence="1 2">
    <name type="scientific">Robiginitalea biformata (strain ATCC BAA-864 / DSM 15991 / KCTC 12146 / HTCC2501)</name>
    <dbReference type="NCBI Taxonomy" id="313596"/>
    <lineage>
        <taxon>Bacteria</taxon>
        <taxon>Pseudomonadati</taxon>
        <taxon>Bacteroidota</taxon>
        <taxon>Flavobacteriia</taxon>
        <taxon>Flavobacteriales</taxon>
        <taxon>Flavobacteriaceae</taxon>
        <taxon>Robiginitalea</taxon>
    </lineage>
</organism>
<keyword evidence="2" id="KW-1185">Reference proteome</keyword>
<dbReference type="Gene3D" id="2.60.40.10">
    <property type="entry name" value="Immunoglobulins"/>
    <property type="match status" value="1"/>
</dbReference>
<dbReference type="PANTHER" id="PTHR42535">
    <property type="entry name" value="OOKINETE PROTEIN, PUTATIVE-RELATED"/>
    <property type="match status" value="1"/>
</dbReference>